<proteinExistence type="predicted"/>
<keyword evidence="2" id="KW-1185">Reference proteome</keyword>
<protein>
    <submittedName>
        <fullName evidence="1">Uncharacterized protein</fullName>
    </submittedName>
</protein>
<dbReference type="EMBL" id="CM047908">
    <property type="protein sequence ID" value="KAJ0082264.1"/>
    <property type="molecule type" value="Genomic_DNA"/>
</dbReference>
<accession>A0ACC1A438</accession>
<dbReference type="Proteomes" id="UP001164250">
    <property type="component" value="Chromosome 12"/>
</dbReference>
<sequence>MHLSPRHSSTSSCPSFTNFTINSTYYHSNLKLLFFFFPSNATFNISNGLSQVIFRNATAGQAPDEVFGLFLCRPDLNSTTCRDCVTHATRNATRICPTQKRALIWYDECHLRYSNQSFFSIVAQNPSICIPNTENVTEPDKFDDSVLSLMNAAANKAAYSPDMFVGAKAVFRVNETLYGFVQCTPDLSSRDCLHVFEHLMLSYHCVVRGRKEEES</sequence>
<evidence type="ECO:0000313" key="2">
    <source>
        <dbReference type="Proteomes" id="UP001164250"/>
    </source>
</evidence>
<name>A0ACC1A438_9ROSI</name>
<organism evidence="1 2">
    <name type="scientific">Pistacia atlantica</name>
    <dbReference type="NCBI Taxonomy" id="434234"/>
    <lineage>
        <taxon>Eukaryota</taxon>
        <taxon>Viridiplantae</taxon>
        <taxon>Streptophyta</taxon>
        <taxon>Embryophyta</taxon>
        <taxon>Tracheophyta</taxon>
        <taxon>Spermatophyta</taxon>
        <taxon>Magnoliopsida</taxon>
        <taxon>eudicotyledons</taxon>
        <taxon>Gunneridae</taxon>
        <taxon>Pentapetalae</taxon>
        <taxon>rosids</taxon>
        <taxon>malvids</taxon>
        <taxon>Sapindales</taxon>
        <taxon>Anacardiaceae</taxon>
        <taxon>Pistacia</taxon>
    </lineage>
</organism>
<comment type="caution">
    <text evidence="1">The sequence shown here is derived from an EMBL/GenBank/DDBJ whole genome shotgun (WGS) entry which is preliminary data.</text>
</comment>
<evidence type="ECO:0000313" key="1">
    <source>
        <dbReference type="EMBL" id="KAJ0082264.1"/>
    </source>
</evidence>
<reference evidence="2" key="1">
    <citation type="journal article" date="2023" name="G3 (Bethesda)">
        <title>Genome assembly and association tests identify interacting loci associated with vigor, precocity, and sex in interspecific pistachio rootstocks.</title>
        <authorList>
            <person name="Palmer W."/>
            <person name="Jacygrad E."/>
            <person name="Sagayaradj S."/>
            <person name="Cavanaugh K."/>
            <person name="Han R."/>
            <person name="Bertier L."/>
            <person name="Beede B."/>
            <person name="Kafkas S."/>
            <person name="Golino D."/>
            <person name="Preece J."/>
            <person name="Michelmore R."/>
        </authorList>
    </citation>
    <scope>NUCLEOTIDE SEQUENCE [LARGE SCALE GENOMIC DNA]</scope>
</reference>
<gene>
    <name evidence="1" type="ORF">Patl1_12129</name>
</gene>